<dbReference type="GO" id="GO:0005506">
    <property type="term" value="F:iron ion binding"/>
    <property type="evidence" value="ECO:0007669"/>
    <property type="project" value="InterPro"/>
</dbReference>
<comment type="caution">
    <text evidence="8">The sequence shown here is derived from an EMBL/GenBank/DDBJ whole genome shotgun (WGS) entry which is preliminary data.</text>
</comment>
<dbReference type="FunFam" id="1.10.630.10:FF:000018">
    <property type="entry name" value="Cytochrome P450 monooxygenase"/>
    <property type="match status" value="1"/>
</dbReference>
<accession>A0A6N7KRG5</accession>
<evidence type="ECO:0000256" key="2">
    <source>
        <dbReference type="ARBA" id="ARBA00022617"/>
    </source>
</evidence>
<feature type="region of interest" description="Disordered" evidence="7">
    <location>
        <begin position="1"/>
        <end position="22"/>
    </location>
</feature>
<sequence>MDTAAAPRGLRPQPVRLDPFGRDQHRENARLRDAGPTVPVELPGGVVVWAITHHDALQTLLADPRVGKNPQLWTEFREGRLPEGWPLLGFVTVPGMITADGEDHRRLRGLVSQAFTPRRIAALAPAIEARTVALLDEVAKLDGPFDLRAHFAYPLPMQVIGDLLGLAREQLDELHELSDTLVSSAASPAAAVAARQSLNALLASVVEAKRAEPGDDLTTDLIAAREAGHRLDQQRLSEAELVGTLLLMLVAGHETTLNLITNAVRALLAHPDQLRLVLAGGQPWSAVVEETLRHDSPVGQFPLRYATEDIAVGDVVIRRGEALLASYAAAGRDGGHHPDADRFDITRRPNRHLSLGHGPHFCLGSGLARLEAETALRHLFERFPGLALAEGEEPEPIASFVSNSVRSLRVTV</sequence>
<evidence type="ECO:0000256" key="4">
    <source>
        <dbReference type="ARBA" id="ARBA00023002"/>
    </source>
</evidence>
<keyword evidence="4" id="KW-0560">Oxidoreductase</keyword>
<evidence type="ECO:0000313" key="8">
    <source>
        <dbReference type="EMBL" id="MQS12948.1"/>
    </source>
</evidence>
<keyword evidence="5" id="KW-0408">Iron</keyword>
<dbReference type="InterPro" id="IPR036396">
    <property type="entry name" value="Cyt_P450_sf"/>
</dbReference>
<dbReference type="GO" id="GO:0016705">
    <property type="term" value="F:oxidoreductase activity, acting on paired donors, with incorporation or reduction of molecular oxygen"/>
    <property type="evidence" value="ECO:0007669"/>
    <property type="project" value="InterPro"/>
</dbReference>
<evidence type="ECO:0000256" key="6">
    <source>
        <dbReference type="ARBA" id="ARBA00023033"/>
    </source>
</evidence>
<evidence type="ECO:0000256" key="3">
    <source>
        <dbReference type="ARBA" id="ARBA00022723"/>
    </source>
</evidence>
<name>A0A6N7KRG5_9ACTN</name>
<dbReference type="GO" id="GO:0020037">
    <property type="term" value="F:heme binding"/>
    <property type="evidence" value="ECO:0007669"/>
    <property type="project" value="InterPro"/>
</dbReference>
<organism evidence="8 9">
    <name type="scientific">Streptomyces kaniharaensis</name>
    <dbReference type="NCBI Taxonomy" id="212423"/>
    <lineage>
        <taxon>Bacteria</taxon>
        <taxon>Bacillati</taxon>
        <taxon>Actinomycetota</taxon>
        <taxon>Actinomycetes</taxon>
        <taxon>Kitasatosporales</taxon>
        <taxon>Streptomycetaceae</taxon>
        <taxon>Streptomyces</taxon>
    </lineage>
</organism>
<keyword evidence="2" id="KW-0349">Heme</keyword>
<dbReference type="Pfam" id="PF00067">
    <property type="entry name" value="p450"/>
    <property type="match status" value="2"/>
</dbReference>
<keyword evidence="3" id="KW-0479">Metal-binding</keyword>
<dbReference type="PANTHER" id="PTHR46696">
    <property type="entry name" value="P450, PUTATIVE (EUROFUNG)-RELATED"/>
    <property type="match status" value="1"/>
</dbReference>
<dbReference type="InterPro" id="IPR002397">
    <property type="entry name" value="Cyt_P450_B"/>
</dbReference>
<evidence type="ECO:0000313" key="9">
    <source>
        <dbReference type="Proteomes" id="UP000450000"/>
    </source>
</evidence>
<dbReference type="SUPFAM" id="SSF48264">
    <property type="entry name" value="Cytochrome P450"/>
    <property type="match status" value="1"/>
</dbReference>
<dbReference type="OrthoDB" id="5500002at2"/>
<keyword evidence="6" id="KW-0503">Monooxygenase</keyword>
<dbReference type="Proteomes" id="UP000450000">
    <property type="component" value="Unassembled WGS sequence"/>
</dbReference>
<reference evidence="8 9" key="1">
    <citation type="submission" date="2019-09" db="EMBL/GenBank/DDBJ databases">
        <title>Genome Sequences of Streptomyces kaniharaensis ATCC 21070.</title>
        <authorList>
            <person name="Zhu W."/>
            <person name="De Crecy-Lagard V."/>
            <person name="Richards N.G."/>
        </authorList>
    </citation>
    <scope>NUCLEOTIDE SEQUENCE [LARGE SCALE GENOMIC DNA]</scope>
    <source>
        <strain evidence="8 9">SF-557</strain>
    </source>
</reference>
<dbReference type="GO" id="GO:0004497">
    <property type="term" value="F:monooxygenase activity"/>
    <property type="evidence" value="ECO:0007669"/>
    <property type="project" value="UniProtKB-KW"/>
</dbReference>
<dbReference type="AlphaFoldDB" id="A0A6N7KRG5"/>
<dbReference type="PRINTS" id="PR00359">
    <property type="entry name" value="BP450"/>
</dbReference>
<dbReference type="CDD" id="cd11029">
    <property type="entry name" value="CYP107-like"/>
    <property type="match status" value="1"/>
</dbReference>
<dbReference type="Gene3D" id="1.10.630.10">
    <property type="entry name" value="Cytochrome P450"/>
    <property type="match status" value="1"/>
</dbReference>
<dbReference type="InterPro" id="IPR001128">
    <property type="entry name" value="Cyt_P450"/>
</dbReference>
<evidence type="ECO:0000256" key="1">
    <source>
        <dbReference type="ARBA" id="ARBA00010617"/>
    </source>
</evidence>
<gene>
    <name evidence="8" type="ORF">F7Q99_11750</name>
</gene>
<dbReference type="EMBL" id="WBOF01000001">
    <property type="protein sequence ID" value="MQS12948.1"/>
    <property type="molecule type" value="Genomic_DNA"/>
</dbReference>
<proteinExistence type="inferred from homology"/>
<dbReference type="PANTHER" id="PTHR46696:SF1">
    <property type="entry name" value="CYTOCHROME P450 YJIB-RELATED"/>
    <property type="match status" value="1"/>
</dbReference>
<evidence type="ECO:0000256" key="7">
    <source>
        <dbReference type="SAM" id="MobiDB-lite"/>
    </source>
</evidence>
<comment type="similarity">
    <text evidence="1">Belongs to the cytochrome P450 family.</text>
</comment>
<evidence type="ECO:0000256" key="5">
    <source>
        <dbReference type="ARBA" id="ARBA00023004"/>
    </source>
</evidence>
<protein>
    <submittedName>
        <fullName evidence="8">Cytochrome P450</fullName>
    </submittedName>
</protein>
<dbReference type="PRINTS" id="PR00385">
    <property type="entry name" value="P450"/>
</dbReference>
<keyword evidence="9" id="KW-1185">Reference proteome</keyword>